<dbReference type="EMBL" id="BRYB01002599">
    <property type="protein sequence ID" value="GMI22370.1"/>
    <property type="molecule type" value="Genomic_DNA"/>
</dbReference>
<evidence type="ECO:0000259" key="2">
    <source>
        <dbReference type="Pfam" id="PF00168"/>
    </source>
</evidence>
<dbReference type="Pfam" id="PF00168">
    <property type="entry name" value="C2"/>
    <property type="match status" value="1"/>
</dbReference>
<feature type="compositionally biased region" description="Acidic residues" evidence="1">
    <location>
        <begin position="64"/>
        <end position="82"/>
    </location>
</feature>
<evidence type="ECO:0000313" key="4">
    <source>
        <dbReference type="Proteomes" id="UP001165060"/>
    </source>
</evidence>
<name>A0ABQ6MAB3_9STRA</name>
<feature type="region of interest" description="Disordered" evidence="1">
    <location>
        <begin position="60"/>
        <end position="128"/>
    </location>
</feature>
<feature type="domain" description="C2" evidence="2">
    <location>
        <begin position="129"/>
        <end position="173"/>
    </location>
</feature>
<dbReference type="InterPro" id="IPR035892">
    <property type="entry name" value="C2_domain_sf"/>
</dbReference>
<organism evidence="3 4">
    <name type="scientific">Tetraparma gracilis</name>
    <dbReference type="NCBI Taxonomy" id="2962635"/>
    <lineage>
        <taxon>Eukaryota</taxon>
        <taxon>Sar</taxon>
        <taxon>Stramenopiles</taxon>
        <taxon>Ochrophyta</taxon>
        <taxon>Bolidophyceae</taxon>
        <taxon>Parmales</taxon>
        <taxon>Triparmaceae</taxon>
        <taxon>Tetraparma</taxon>
    </lineage>
</organism>
<protein>
    <recommendedName>
        <fullName evidence="2">C2 domain-containing protein</fullName>
    </recommendedName>
</protein>
<sequence length="251" mass="27098">MPTLSVVSCSNLSSSTLSRAPRPFFTVHLGKKPLGKTSVVYEATDDDGLYEWFPDDSTATISWSEDDEEDMYDSHSEDEESLKDDSSSDGNSSDSSHASSSSSNSSNSSTSSNSSNSSTSSTSTSSSVLPTPELYLQCWHSKTGSRKSYLGCATIPLSAFAGLKAGSALSQTFSLMPRSGFPNKHVSGNVTVKMVSTTVNELLKFLLTSQPNSKNEHVGVLQRSASARERGENLSEKVDKTLDRYWNNLEQ</sequence>
<dbReference type="Proteomes" id="UP001165060">
    <property type="component" value="Unassembled WGS sequence"/>
</dbReference>
<feature type="compositionally biased region" description="Low complexity" evidence="1">
    <location>
        <begin position="88"/>
        <end position="127"/>
    </location>
</feature>
<dbReference type="Gene3D" id="2.60.40.150">
    <property type="entry name" value="C2 domain"/>
    <property type="match status" value="1"/>
</dbReference>
<dbReference type="CDD" id="cd00030">
    <property type="entry name" value="C2"/>
    <property type="match status" value="1"/>
</dbReference>
<dbReference type="SUPFAM" id="SSF49562">
    <property type="entry name" value="C2 domain (Calcium/lipid-binding domain, CaLB)"/>
    <property type="match status" value="1"/>
</dbReference>
<dbReference type="InterPro" id="IPR000008">
    <property type="entry name" value="C2_dom"/>
</dbReference>
<keyword evidence="4" id="KW-1185">Reference proteome</keyword>
<comment type="caution">
    <text evidence="3">The sequence shown here is derived from an EMBL/GenBank/DDBJ whole genome shotgun (WGS) entry which is preliminary data.</text>
</comment>
<gene>
    <name evidence="3" type="ORF">TeGR_g8777</name>
</gene>
<reference evidence="3 4" key="1">
    <citation type="journal article" date="2023" name="Commun. Biol.">
        <title>Genome analysis of Parmales, the sister group of diatoms, reveals the evolutionary specialization of diatoms from phago-mixotrophs to photoautotrophs.</title>
        <authorList>
            <person name="Ban H."/>
            <person name="Sato S."/>
            <person name="Yoshikawa S."/>
            <person name="Yamada K."/>
            <person name="Nakamura Y."/>
            <person name="Ichinomiya M."/>
            <person name="Sato N."/>
            <person name="Blanc-Mathieu R."/>
            <person name="Endo H."/>
            <person name="Kuwata A."/>
            <person name="Ogata H."/>
        </authorList>
    </citation>
    <scope>NUCLEOTIDE SEQUENCE [LARGE SCALE GENOMIC DNA]</scope>
</reference>
<accession>A0ABQ6MAB3</accession>
<feature type="non-terminal residue" evidence="3">
    <location>
        <position position="251"/>
    </location>
</feature>
<evidence type="ECO:0000313" key="3">
    <source>
        <dbReference type="EMBL" id="GMI22370.1"/>
    </source>
</evidence>
<proteinExistence type="predicted"/>
<evidence type="ECO:0000256" key="1">
    <source>
        <dbReference type="SAM" id="MobiDB-lite"/>
    </source>
</evidence>